<dbReference type="GO" id="GO:0019905">
    <property type="term" value="F:syntaxin binding"/>
    <property type="evidence" value="ECO:0007669"/>
    <property type="project" value="TreeGrafter"/>
</dbReference>
<dbReference type="GO" id="GO:0005096">
    <property type="term" value="F:GTPase activator activity"/>
    <property type="evidence" value="ECO:0007669"/>
    <property type="project" value="TreeGrafter"/>
</dbReference>
<dbReference type="OrthoDB" id="19944at2759"/>
<dbReference type="InterPro" id="IPR013577">
    <property type="entry name" value="LLGL2"/>
</dbReference>
<dbReference type="GO" id="GO:0006893">
    <property type="term" value="P:Golgi to plasma membrane transport"/>
    <property type="evidence" value="ECO:0007669"/>
    <property type="project" value="TreeGrafter"/>
</dbReference>
<keyword evidence="8" id="KW-0853">WD repeat</keyword>
<dbReference type="PROSITE" id="PS50892">
    <property type="entry name" value="V_SNARE"/>
    <property type="match status" value="1"/>
</dbReference>
<organism evidence="14 15">
    <name type="scientific">Haemonchus contortus</name>
    <name type="common">Barber pole worm</name>
    <dbReference type="NCBI Taxonomy" id="6289"/>
    <lineage>
        <taxon>Eukaryota</taxon>
        <taxon>Metazoa</taxon>
        <taxon>Ecdysozoa</taxon>
        <taxon>Nematoda</taxon>
        <taxon>Chromadorea</taxon>
        <taxon>Rhabditida</taxon>
        <taxon>Rhabditina</taxon>
        <taxon>Rhabditomorpha</taxon>
        <taxon>Strongyloidea</taxon>
        <taxon>Trichostrongylidae</taxon>
        <taxon>Haemonchus</taxon>
    </lineage>
</organism>
<dbReference type="Proteomes" id="UP000025227">
    <property type="component" value="Unplaced"/>
</dbReference>
<reference evidence="15" key="1">
    <citation type="submission" date="2020-12" db="UniProtKB">
        <authorList>
            <consortium name="WormBaseParasite"/>
        </authorList>
    </citation>
    <scope>IDENTIFICATION</scope>
    <source>
        <strain evidence="15">MHco3</strain>
    </source>
</reference>
<dbReference type="InterPro" id="IPR015943">
    <property type="entry name" value="WD40/YVTN_repeat-like_dom_sf"/>
</dbReference>
<keyword evidence="14" id="KW-1185">Reference proteome</keyword>
<feature type="compositionally biased region" description="Polar residues" evidence="12">
    <location>
        <begin position="552"/>
        <end position="563"/>
    </location>
</feature>
<dbReference type="AlphaFoldDB" id="A0A7I4XWU3"/>
<feature type="region of interest" description="Disordered" evidence="12">
    <location>
        <begin position="523"/>
        <end position="564"/>
    </location>
</feature>
<dbReference type="SMART" id="SM00320">
    <property type="entry name" value="WD40"/>
    <property type="match status" value="7"/>
</dbReference>
<dbReference type="Pfam" id="PF00400">
    <property type="entry name" value="WD40"/>
    <property type="match status" value="1"/>
</dbReference>
<feature type="region of interest" description="Disordered" evidence="12">
    <location>
        <begin position="795"/>
        <end position="839"/>
    </location>
</feature>
<dbReference type="InterPro" id="IPR042855">
    <property type="entry name" value="V_SNARE_CC"/>
</dbReference>
<accession>A0A7I4XWU3</accession>
<dbReference type="PRINTS" id="PR00962">
    <property type="entry name" value="LETHAL2GIANT"/>
</dbReference>
<comment type="subcellular location">
    <subcellularLocation>
        <location evidence="1">Cell membrane</location>
        <topology evidence="1">Peripheral membrane protein</topology>
    </subcellularLocation>
    <subcellularLocation>
        <location evidence="2">Cytoplasm</location>
    </subcellularLocation>
</comment>
<dbReference type="Pfam" id="PF08596">
    <property type="entry name" value="Lgl_C"/>
    <property type="match status" value="1"/>
</dbReference>
<dbReference type="PANTHER" id="PTHR10241">
    <property type="entry name" value="LETHAL 2 GIANT LARVAE PROTEIN"/>
    <property type="match status" value="1"/>
</dbReference>
<keyword evidence="6" id="KW-0963">Cytoplasm</keyword>
<dbReference type="InterPro" id="IPR000664">
    <property type="entry name" value="Lethal2_giant"/>
</dbReference>
<keyword evidence="4" id="KW-1003">Cell membrane</keyword>
<dbReference type="Gene3D" id="1.20.5.110">
    <property type="match status" value="1"/>
</dbReference>
<evidence type="ECO:0000256" key="3">
    <source>
        <dbReference type="ARBA" id="ARBA00008070"/>
    </source>
</evidence>
<dbReference type="WBParaSite" id="HCON_00023560-00001">
    <property type="protein sequence ID" value="HCON_00023560-00001"/>
    <property type="gene ID" value="HCON_00023560"/>
</dbReference>
<dbReference type="GO" id="GO:0005886">
    <property type="term" value="C:plasma membrane"/>
    <property type="evidence" value="ECO:0007669"/>
    <property type="project" value="UniProtKB-SubCell"/>
</dbReference>
<feature type="region of interest" description="Disordered" evidence="12">
    <location>
        <begin position="720"/>
        <end position="756"/>
    </location>
</feature>
<keyword evidence="9" id="KW-0677">Repeat</keyword>
<keyword evidence="10" id="KW-0472">Membrane</keyword>
<dbReference type="InterPro" id="IPR036322">
    <property type="entry name" value="WD40_repeat_dom_sf"/>
</dbReference>
<dbReference type="PANTHER" id="PTHR10241:SF25">
    <property type="entry name" value="TOMOSYN, ISOFORM C"/>
    <property type="match status" value="1"/>
</dbReference>
<keyword evidence="11" id="KW-0175">Coiled coil</keyword>
<proteinExistence type="inferred from homology"/>
<dbReference type="Pfam" id="PF08366">
    <property type="entry name" value="LLGL"/>
    <property type="match status" value="1"/>
</dbReference>
<feature type="compositionally biased region" description="Polar residues" evidence="12">
    <location>
        <begin position="800"/>
        <end position="816"/>
    </location>
</feature>
<feature type="domain" description="V-SNARE coiled-coil homology" evidence="13">
    <location>
        <begin position="1155"/>
        <end position="1219"/>
    </location>
</feature>
<evidence type="ECO:0000256" key="4">
    <source>
        <dbReference type="ARBA" id="ARBA00022475"/>
    </source>
</evidence>
<feature type="region of interest" description="Disordered" evidence="12">
    <location>
        <begin position="660"/>
        <end position="697"/>
    </location>
</feature>
<evidence type="ECO:0000256" key="7">
    <source>
        <dbReference type="ARBA" id="ARBA00022553"/>
    </source>
</evidence>
<dbReference type="GO" id="GO:0045159">
    <property type="term" value="F:myosin II binding"/>
    <property type="evidence" value="ECO:0007669"/>
    <property type="project" value="TreeGrafter"/>
</dbReference>
<dbReference type="CDD" id="cd15873">
    <property type="entry name" value="R-SNARE_STXBP5_6"/>
    <property type="match status" value="1"/>
</dbReference>
<evidence type="ECO:0000256" key="6">
    <source>
        <dbReference type="ARBA" id="ARBA00022490"/>
    </source>
</evidence>
<name>A0A7I4XWU3_HAECO</name>
<evidence type="ECO:0000256" key="12">
    <source>
        <dbReference type="SAM" id="MobiDB-lite"/>
    </source>
</evidence>
<sequence length="1220" mass="133318">MDRAKRRFASALDGLRSFANRLEVAVDEKVQPENCCFSKVVRHGLPDDARCLAYDPVQRLLAIGSGHGVVRVIGDVGVDFALKHETDHAVNHVQFLINEGRLVTACSNDIIHLWDYRQKVPEIIRSVQLNKEAVTCIHLPMSSKWLYVGTDKGNVYFVSIATFQLSPYIINWNKAIDLSCRVHPGSVRQIGVSPVEPGKILIAFDKGILVQWNLATKEVDRFPYDPPIKCFSWHYEGRMIMTGNVDGSISVYNMRKTTEPQQRTSPHGQGPCRPINAIDWKLTSDGDQFVIFSGGMPTEDGLPVPALTFLRASKSATVLEMEHPILSFVTLPNIPFPSCPQQPQALAVLMKGELLMLDLLTAGYPCIESPHAMDLHEVPVTCVAYYSDCASDLIGAITLVGCKQRRKGFSEKPWPVSGGIGRECATGHQELILTGHKDGSVRFWQASGENLQFLYRLKTTSHFERLEEWEGCEKVSHAVKSIELCVDSRLLLVCGISGQVTLFRFTKTESMNTIAVVHIPQPSASSCNVSDERSPPVPPPREIRRQKKIVSRDSTNSPDTSDASGDECVFPFKVRGAPVKRAAGYQPELACLVPWPSPCQADSVTTTALNSAFGVIALGLSNGLALVDIAQCALIYAWTTSELYGSDPTPAIQLQVADVSSPTPSELEQHNEDEEMVRSSDSIFHRKSLSPKPAGSKATSVFRRNTAEFASTIRERYQDKGLLKPDRPPVTGDATAEDDTTFRQQRCHSEKSSTGSIGIMRRLTKKGSAVARSFSFHSHRSFDRRPLFKAHSLVAPDQCNGGSTRGDTPRDSPTLNKSRETIGVSPSTSNHSLDKLTVNGGESVSSTTFIHSFSRRNDNRVAPCLWVGTSAGTSIALNLILPQDRLVSTVVVAPSGTIVKLRGQVLYQTFMDQSFCLLAGGTESYKETSKESKDSGSPEKNITNRILTKSSLSPTYAASVDEDIPQILIAVAEFEVKVIALPSFSQLFAYKCEDIPLVKAQATHVRGYPVLMCLAADGKIVVLSLPSLRVLHQSSLLPHSVEIDDPICQKMSFSEHGLGIYMASPSEVEKYTICAELAEQANESLGELYVACELPEPPRNNSSFLKGVSSMFTGTPRQDSCDVDAILADRDKTSGGVGGGAARVVARTIPGPSANMERAQGGGVSAGQAAMQALQNLSERGEKLSATVDATENLRNNAMNLSQRTGKLVEKMEKKKWYNF</sequence>
<dbReference type="SUPFAM" id="SSF50978">
    <property type="entry name" value="WD40 repeat-like"/>
    <property type="match status" value="1"/>
</dbReference>
<dbReference type="GO" id="GO:0006887">
    <property type="term" value="P:exocytosis"/>
    <property type="evidence" value="ECO:0007669"/>
    <property type="project" value="UniProtKB-KW"/>
</dbReference>
<evidence type="ECO:0000313" key="14">
    <source>
        <dbReference type="Proteomes" id="UP000025227"/>
    </source>
</evidence>
<dbReference type="GO" id="GO:0031201">
    <property type="term" value="C:SNARE complex"/>
    <property type="evidence" value="ECO:0007669"/>
    <property type="project" value="TreeGrafter"/>
</dbReference>
<comment type="similarity">
    <text evidence="3">Belongs to the WD repeat L(2)GL family.</text>
</comment>
<evidence type="ECO:0000259" key="13">
    <source>
        <dbReference type="PROSITE" id="PS50892"/>
    </source>
</evidence>
<keyword evidence="7" id="KW-0597">Phosphoprotein</keyword>
<evidence type="ECO:0000256" key="11">
    <source>
        <dbReference type="PROSITE-ProRule" id="PRU00290"/>
    </source>
</evidence>
<evidence type="ECO:0000256" key="9">
    <source>
        <dbReference type="ARBA" id="ARBA00022737"/>
    </source>
</evidence>
<evidence type="ECO:0000256" key="8">
    <source>
        <dbReference type="ARBA" id="ARBA00022574"/>
    </source>
</evidence>
<dbReference type="InterPro" id="IPR013905">
    <property type="entry name" value="Lgl_C_dom"/>
</dbReference>
<evidence type="ECO:0000313" key="15">
    <source>
        <dbReference type="WBParaSite" id="HCON_00023560-00001"/>
    </source>
</evidence>
<protein>
    <submittedName>
        <fullName evidence="15">V-SNARE coiled-coil homology domain-containing protein</fullName>
    </submittedName>
</protein>
<keyword evidence="5" id="KW-0268">Exocytosis</keyword>
<dbReference type="Gene3D" id="2.130.10.10">
    <property type="entry name" value="YVTN repeat-like/Quinoprotein amine dehydrogenase"/>
    <property type="match status" value="3"/>
</dbReference>
<evidence type="ECO:0000256" key="2">
    <source>
        <dbReference type="ARBA" id="ARBA00004496"/>
    </source>
</evidence>
<evidence type="ECO:0000256" key="5">
    <source>
        <dbReference type="ARBA" id="ARBA00022483"/>
    </source>
</evidence>
<dbReference type="OMA" id="ICLNSSY"/>
<dbReference type="InterPro" id="IPR001680">
    <property type="entry name" value="WD40_rpt"/>
</dbReference>
<evidence type="ECO:0000256" key="1">
    <source>
        <dbReference type="ARBA" id="ARBA00004202"/>
    </source>
</evidence>
<evidence type="ECO:0000256" key="10">
    <source>
        <dbReference type="ARBA" id="ARBA00023136"/>
    </source>
</evidence>